<dbReference type="InterPro" id="IPR002885">
    <property type="entry name" value="PPR_rpt"/>
</dbReference>
<feature type="repeat" description="PPR" evidence="2">
    <location>
        <begin position="22"/>
        <end position="56"/>
    </location>
</feature>
<dbReference type="HOGENOM" id="CLU_002706_0_0_1"/>
<keyword evidence="5" id="KW-1185">Reference proteome</keyword>
<protein>
    <recommendedName>
        <fullName evidence="6">Pentacotripeptide-repeat region of PRORP domain-containing protein</fullName>
    </recommendedName>
</protein>
<evidence type="ECO:0000313" key="5">
    <source>
        <dbReference type="Proteomes" id="UP000001514"/>
    </source>
</evidence>
<dbReference type="KEGG" id="smo:SELMODRAFT_96294"/>
<organism evidence="5">
    <name type="scientific">Selaginella moellendorffii</name>
    <name type="common">Spikemoss</name>
    <dbReference type="NCBI Taxonomy" id="88036"/>
    <lineage>
        <taxon>Eukaryota</taxon>
        <taxon>Viridiplantae</taxon>
        <taxon>Streptophyta</taxon>
        <taxon>Embryophyta</taxon>
        <taxon>Tracheophyta</taxon>
        <taxon>Lycopodiopsida</taxon>
        <taxon>Selaginellales</taxon>
        <taxon>Selaginellaceae</taxon>
        <taxon>Selaginella</taxon>
    </lineage>
</organism>
<dbReference type="InterPro" id="IPR011990">
    <property type="entry name" value="TPR-like_helical_dom_sf"/>
</dbReference>
<evidence type="ECO:0000256" key="3">
    <source>
        <dbReference type="SAM" id="MobiDB-lite"/>
    </source>
</evidence>
<dbReference type="AlphaFoldDB" id="D8RLT2"/>
<dbReference type="eggNOG" id="KOG4197">
    <property type="taxonomic scope" value="Eukaryota"/>
</dbReference>
<evidence type="ECO:0000313" key="4">
    <source>
        <dbReference type="EMBL" id="EFJ26775.1"/>
    </source>
</evidence>
<dbReference type="PANTHER" id="PTHR47926">
    <property type="entry name" value="PENTATRICOPEPTIDE REPEAT-CONTAINING PROTEIN"/>
    <property type="match status" value="1"/>
</dbReference>
<dbReference type="PANTHER" id="PTHR47926:SF533">
    <property type="entry name" value="DYW DOMAIN-CONTAINING PROTEIN"/>
    <property type="match status" value="1"/>
</dbReference>
<accession>D8RLT2</accession>
<proteinExistence type="predicted"/>
<evidence type="ECO:0000256" key="1">
    <source>
        <dbReference type="ARBA" id="ARBA00022737"/>
    </source>
</evidence>
<dbReference type="PROSITE" id="PS51375">
    <property type="entry name" value="PPR"/>
    <property type="match status" value="1"/>
</dbReference>
<dbReference type="STRING" id="88036.D8RLT2"/>
<dbReference type="Gene3D" id="1.25.40.10">
    <property type="entry name" value="Tetratricopeptide repeat domain"/>
    <property type="match status" value="1"/>
</dbReference>
<evidence type="ECO:0008006" key="6">
    <source>
        <dbReference type="Google" id="ProtNLM"/>
    </source>
</evidence>
<dbReference type="EMBL" id="GL377583">
    <property type="protein sequence ID" value="EFJ26775.1"/>
    <property type="molecule type" value="Genomic_DNA"/>
</dbReference>
<dbReference type="GO" id="GO:0009451">
    <property type="term" value="P:RNA modification"/>
    <property type="evidence" value="ECO:0007669"/>
    <property type="project" value="InterPro"/>
</dbReference>
<reference evidence="4 5" key="1">
    <citation type="journal article" date="2011" name="Science">
        <title>The Selaginella genome identifies genetic changes associated with the evolution of vascular plants.</title>
        <authorList>
            <person name="Banks J.A."/>
            <person name="Nishiyama T."/>
            <person name="Hasebe M."/>
            <person name="Bowman J.L."/>
            <person name="Gribskov M."/>
            <person name="dePamphilis C."/>
            <person name="Albert V.A."/>
            <person name="Aono N."/>
            <person name="Aoyama T."/>
            <person name="Ambrose B.A."/>
            <person name="Ashton N.W."/>
            <person name="Axtell M.J."/>
            <person name="Barker E."/>
            <person name="Barker M.S."/>
            <person name="Bennetzen J.L."/>
            <person name="Bonawitz N.D."/>
            <person name="Chapple C."/>
            <person name="Cheng C."/>
            <person name="Correa L.G."/>
            <person name="Dacre M."/>
            <person name="DeBarry J."/>
            <person name="Dreyer I."/>
            <person name="Elias M."/>
            <person name="Engstrom E.M."/>
            <person name="Estelle M."/>
            <person name="Feng L."/>
            <person name="Finet C."/>
            <person name="Floyd S.K."/>
            <person name="Frommer W.B."/>
            <person name="Fujita T."/>
            <person name="Gramzow L."/>
            <person name="Gutensohn M."/>
            <person name="Harholt J."/>
            <person name="Hattori M."/>
            <person name="Heyl A."/>
            <person name="Hirai T."/>
            <person name="Hiwatashi Y."/>
            <person name="Ishikawa M."/>
            <person name="Iwata M."/>
            <person name="Karol K.G."/>
            <person name="Koehler B."/>
            <person name="Kolukisaoglu U."/>
            <person name="Kubo M."/>
            <person name="Kurata T."/>
            <person name="Lalonde S."/>
            <person name="Li K."/>
            <person name="Li Y."/>
            <person name="Litt A."/>
            <person name="Lyons E."/>
            <person name="Manning G."/>
            <person name="Maruyama T."/>
            <person name="Michael T.P."/>
            <person name="Mikami K."/>
            <person name="Miyazaki S."/>
            <person name="Morinaga S."/>
            <person name="Murata T."/>
            <person name="Mueller-Roeber B."/>
            <person name="Nelson D.R."/>
            <person name="Obara M."/>
            <person name="Oguri Y."/>
            <person name="Olmstead R.G."/>
            <person name="Onodera N."/>
            <person name="Petersen B.L."/>
            <person name="Pils B."/>
            <person name="Prigge M."/>
            <person name="Rensing S.A."/>
            <person name="Riano-Pachon D.M."/>
            <person name="Roberts A.W."/>
            <person name="Sato Y."/>
            <person name="Scheller H.V."/>
            <person name="Schulz B."/>
            <person name="Schulz C."/>
            <person name="Shakirov E.V."/>
            <person name="Shibagaki N."/>
            <person name="Shinohara N."/>
            <person name="Shippen D.E."/>
            <person name="Soerensen I."/>
            <person name="Sotooka R."/>
            <person name="Sugimoto N."/>
            <person name="Sugita M."/>
            <person name="Sumikawa N."/>
            <person name="Tanurdzic M."/>
            <person name="Theissen G."/>
            <person name="Ulvskov P."/>
            <person name="Wakazuki S."/>
            <person name="Weng J.K."/>
            <person name="Willats W.W."/>
            <person name="Wipf D."/>
            <person name="Wolf P.G."/>
            <person name="Yang L."/>
            <person name="Zimmer A.D."/>
            <person name="Zhu Q."/>
            <person name="Mitros T."/>
            <person name="Hellsten U."/>
            <person name="Loque D."/>
            <person name="Otillar R."/>
            <person name="Salamov A."/>
            <person name="Schmutz J."/>
            <person name="Shapiro H."/>
            <person name="Lindquist E."/>
            <person name="Lucas S."/>
            <person name="Rokhsar D."/>
            <person name="Grigoriev I.V."/>
        </authorList>
    </citation>
    <scope>NUCLEOTIDE SEQUENCE [LARGE SCALE GENOMIC DNA]</scope>
</reference>
<name>D8RLT2_SELML</name>
<dbReference type="OrthoDB" id="1871818at2759"/>
<evidence type="ECO:0000256" key="2">
    <source>
        <dbReference type="PROSITE-ProRule" id="PRU00708"/>
    </source>
</evidence>
<sequence>MYGNAGSLEEARSAFAKIARKSVVSWTAIIAANAQNGHSREALELFREMLVEGVKLNEITMLSALSACSRAGLVEDGHSLFAGVESDYHFSRNLEHYQCAIDLLGRAGHVELAAELMSSMPFQPGSVASATLVAACHTHGNLEQGLRAATGGGSLMSPSPGGSSGRGPGSSGGAAAAAVLISNIYSTSL</sequence>
<dbReference type="Pfam" id="PF13041">
    <property type="entry name" value="PPR_2"/>
    <property type="match status" value="1"/>
</dbReference>
<gene>
    <name evidence="4" type="ORF">SELMODRAFT_96294</name>
</gene>
<dbReference type="Proteomes" id="UP000001514">
    <property type="component" value="Unassembled WGS sequence"/>
</dbReference>
<dbReference type="GO" id="GO:0003723">
    <property type="term" value="F:RNA binding"/>
    <property type="evidence" value="ECO:0007669"/>
    <property type="project" value="InterPro"/>
</dbReference>
<dbReference type="InParanoid" id="D8RLT2"/>
<feature type="region of interest" description="Disordered" evidence="3">
    <location>
        <begin position="147"/>
        <end position="170"/>
    </location>
</feature>
<keyword evidence="1" id="KW-0677">Repeat</keyword>
<dbReference type="InterPro" id="IPR046960">
    <property type="entry name" value="PPR_At4g14850-like_plant"/>
</dbReference>
<dbReference type="Gramene" id="EFJ26775">
    <property type="protein sequence ID" value="EFJ26775"/>
    <property type="gene ID" value="SELMODRAFT_96294"/>
</dbReference>
<dbReference type="NCBIfam" id="TIGR00756">
    <property type="entry name" value="PPR"/>
    <property type="match status" value="1"/>
</dbReference>